<dbReference type="STRING" id="479431.Namu_1554"/>
<dbReference type="KEGG" id="nml:Namu_1554"/>
<reference evidence="3" key="1">
    <citation type="submission" date="2009-09" db="EMBL/GenBank/DDBJ databases">
        <title>The complete genome of Nakamurella multipartita DSM 44233.</title>
        <authorList>
            <consortium name="US DOE Joint Genome Institute (JGI-PGF)"/>
            <person name="Lucas S."/>
            <person name="Copeland A."/>
            <person name="Lapidus A."/>
            <person name="Glavina del Rio T."/>
            <person name="Dalin E."/>
            <person name="Tice H."/>
            <person name="Bruce D."/>
            <person name="Goodwin L."/>
            <person name="Pitluck S."/>
            <person name="Kyrpides N."/>
            <person name="Mavromatis K."/>
            <person name="Ivanova N."/>
            <person name="Ovchinnikova G."/>
            <person name="Sims D."/>
            <person name="Meincke L."/>
            <person name="Brettin T."/>
            <person name="Detter J.C."/>
            <person name="Han C."/>
            <person name="Larimer F."/>
            <person name="Land M."/>
            <person name="Hauser L."/>
            <person name="Markowitz V."/>
            <person name="Cheng J.-F."/>
            <person name="Hugenholtz P."/>
            <person name="Woyke T."/>
            <person name="Wu D."/>
            <person name="Klenk H.-P."/>
            <person name="Eisen J.A."/>
        </authorList>
    </citation>
    <scope>NUCLEOTIDE SEQUENCE [LARGE SCALE GENOMIC DNA]</scope>
    <source>
        <strain evidence="3">ATCC 700099 / DSM 44233 / CIP 104796 / JCM 9543 / NBRC 105858 / Y-104</strain>
    </source>
</reference>
<proteinExistence type="predicted"/>
<dbReference type="InParanoid" id="C8XF63"/>
<dbReference type="AlphaFoldDB" id="C8XF63"/>
<reference evidence="2 3" key="2">
    <citation type="journal article" date="2010" name="Stand. Genomic Sci.">
        <title>Complete genome sequence of Nakamurella multipartita type strain (Y-104).</title>
        <authorList>
            <person name="Tice H."/>
            <person name="Mayilraj S."/>
            <person name="Sims D."/>
            <person name="Lapidus A."/>
            <person name="Nolan M."/>
            <person name="Lucas S."/>
            <person name="Glavina Del Rio T."/>
            <person name="Copeland A."/>
            <person name="Cheng J.F."/>
            <person name="Meincke L."/>
            <person name="Bruce D."/>
            <person name="Goodwin L."/>
            <person name="Pitluck S."/>
            <person name="Ivanova N."/>
            <person name="Mavromatis K."/>
            <person name="Ovchinnikova G."/>
            <person name="Pati A."/>
            <person name="Chen A."/>
            <person name="Palaniappan K."/>
            <person name="Land M."/>
            <person name="Hauser L."/>
            <person name="Chang Y.J."/>
            <person name="Jeffries C.D."/>
            <person name="Detter J.C."/>
            <person name="Brettin T."/>
            <person name="Rohde M."/>
            <person name="Goker M."/>
            <person name="Bristow J."/>
            <person name="Eisen J.A."/>
            <person name="Markowitz V."/>
            <person name="Hugenholtz P."/>
            <person name="Kyrpides N.C."/>
            <person name="Klenk H.P."/>
            <person name="Chen F."/>
        </authorList>
    </citation>
    <scope>NUCLEOTIDE SEQUENCE [LARGE SCALE GENOMIC DNA]</scope>
    <source>
        <strain evidence="3">ATCC 700099 / DSM 44233 / CIP 104796 / JCM 9543 / NBRC 105858 / Y-104</strain>
    </source>
</reference>
<dbReference type="InterPro" id="IPR024072">
    <property type="entry name" value="DHFR-like_dom_sf"/>
</dbReference>
<keyword evidence="3" id="KW-1185">Reference proteome</keyword>
<feature type="domain" description="Bacterial bifunctional deaminase-reductase C-terminal" evidence="1">
    <location>
        <begin position="2"/>
        <end position="184"/>
    </location>
</feature>
<protein>
    <submittedName>
        <fullName evidence="2">Bifunctional deaminase-reductase domain protein</fullName>
    </submittedName>
</protein>
<dbReference type="OrthoDB" id="3471498at2"/>
<dbReference type="GO" id="GO:0008703">
    <property type="term" value="F:5-amino-6-(5-phosphoribosylamino)uracil reductase activity"/>
    <property type="evidence" value="ECO:0007669"/>
    <property type="project" value="InterPro"/>
</dbReference>
<evidence type="ECO:0000259" key="1">
    <source>
        <dbReference type="Pfam" id="PF01872"/>
    </source>
</evidence>
<gene>
    <name evidence="2" type="ordered locus">Namu_1554</name>
</gene>
<name>C8XF63_NAKMY</name>
<dbReference type="GO" id="GO:0009231">
    <property type="term" value="P:riboflavin biosynthetic process"/>
    <property type="evidence" value="ECO:0007669"/>
    <property type="project" value="InterPro"/>
</dbReference>
<organism evidence="2 3">
    <name type="scientific">Nakamurella multipartita (strain ATCC 700099 / DSM 44233 / CIP 104796 / JCM 9543 / NBRC 105858 / Y-104)</name>
    <name type="common">Microsphaera multipartita</name>
    <dbReference type="NCBI Taxonomy" id="479431"/>
    <lineage>
        <taxon>Bacteria</taxon>
        <taxon>Bacillati</taxon>
        <taxon>Actinomycetota</taxon>
        <taxon>Actinomycetes</taxon>
        <taxon>Nakamurellales</taxon>
        <taxon>Nakamurellaceae</taxon>
        <taxon>Nakamurella</taxon>
    </lineage>
</organism>
<evidence type="ECO:0000313" key="2">
    <source>
        <dbReference type="EMBL" id="ACV77949.1"/>
    </source>
</evidence>
<dbReference type="HOGENOM" id="CLU_043966_1_0_11"/>
<dbReference type="PANTHER" id="PTHR38011:SF2">
    <property type="entry name" value="BIFUNCTIONAL DEAMINASE-REDUCTASE DOMAIN PROTEIN"/>
    <property type="match status" value="1"/>
</dbReference>
<dbReference type="Proteomes" id="UP000002218">
    <property type="component" value="Chromosome"/>
</dbReference>
<evidence type="ECO:0000313" key="3">
    <source>
        <dbReference type="Proteomes" id="UP000002218"/>
    </source>
</evidence>
<sequence length="224" mass="24525">MKLSLNIFVSLDGVMQGPGAPQEDTTGGFTRGGWLVPHLDEEFGRIVDEEWFAHADAVLLGRTTFDMMRPYWSAYPNQEELVARVLNTFPKYLVSDTLTDEQAAWGPTTVIRGDVVEQVRAIKQQPGRELQVHGSWQLAQTLHNAGLVDTYRLLVFPVVVGQGKRLFDEHSRPTAFRTVSRTATAGGLTHLVLEPTAFTSGDLTADGTTDLEADGTEVSATVPA</sequence>
<dbReference type="PANTHER" id="PTHR38011">
    <property type="entry name" value="DIHYDROFOLATE REDUCTASE FAMILY PROTEIN (AFU_ORTHOLOGUE AFUA_8G06820)"/>
    <property type="match status" value="1"/>
</dbReference>
<dbReference type="Pfam" id="PF01872">
    <property type="entry name" value="RibD_C"/>
    <property type="match status" value="1"/>
</dbReference>
<dbReference type="InterPro" id="IPR002734">
    <property type="entry name" value="RibDG_C"/>
</dbReference>
<dbReference type="EMBL" id="CP001737">
    <property type="protein sequence ID" value="ACV77949.1"/>
    <property type="molecule type" value="Genomic_DNA"/>
</dbReference>
<dbReference type="eggNOG" id="COG0262">
    <property type="taxonomic scope" value="Bacteria"/>
</dbReference>
<dbReference type="InterPro" id="IPR050765">
    <property type="entry name" value="Riboflavin_Biosynth_HTPR"/>
</dbReference>
<accession>C8XF63</accession>
<dbReference type="Gene3D" id="3.40.430.10">
    <property type="entry name" value="Dihydrofolate Reductase, subunit A"/>
    <property type="match status" value="1"/>
</dbReference>
<dbReference type="SUPFAM" id="SSF53597">
    <property type="entry name" value="Dihydrofolate reductase-like"/>
    <property type="match status" value="1"/>
</dbReference>